<dbReference type="PANTHER" id="PTHR47675:SF1">
    <property type="entry name" value="MOLYBDOPTERIN BINDING DOMAIN PROTEIN (AFU_ORTHOLOGUE AFUA_5G11210)"/>
    <property type="match status" value="1"/>
</dbReference>
<reference evidence="2" key="1">
    <citation type="submission" date="2021-03" db="EMBL/GenBank/DDBJ databases">
        <title>Draft genome sequence of rust myrtle Austropuccinia psidii MF-1, a brazilian biotype.</title>
        <authorList>
            <person name="Quecine M.C."/>
            <person name="Pachon D.M.R."/>
            <person name="Bonatelli M.L."/>
            <person name="Correr F.H."/>
            <person name="Franceschini L.M."/>
            <person name="Leite T.F."/>
            <person name="Margarido G.R.A."/>
            <person name="Almeida C.A."/>
            <person name="Ferrarezi J.A."/>
            <person name="Labate C.A."/>
        </authorList>
    </citation>
    <scope>NUCLEOTIDE SEQUENCE</scope>
    <source>
        <strain evidence="2">MF-1</strain>
    </source>
</reference>
<dbReference type="Pfam" id="PF00994">
    <property type="entry name" value="MoCF_biosynth"/>
    <property type="match status" value="1"/>
</dbReference>
<proteinExistence type="predicted"/>
<comment type="caution">
    <text evidence="2">The sequence shown here is derived from an EMBL/GenBank/DDBJ whole genome shotgun (WGS) entry which is preliminary data.</text>
</comment>
<keyword evidence="3" id="KW-1185">Reference proteome</keyword>
<dbReference type="InterPro" id="IPR056596">
    <property type="entry name" value="FLAD1_M"/>
</dbReference>
<evidence type="ECO:0000313" key="2">
    <source>
        <dbReference type="EMBL" id="MBW0500638.1"/>
    </source>
</evidence>
<dbReference type="SUPFAM" id="SSF53218">
    <property type="entry name" value="Molybdenum cofactor biosynthesis proteins"/>
    <property type="match status" value="1"/>
</dbReference>
<evidence type="ECO:0000313" key="3">
    <source>
        <dbReference type="Proteomes" id="UP000765509"/>
    </source>
</evidence>
<dbReference type="GO" id="GO:0047884">
    <property type="term" value="F:FAD diphosphatase activity"/>
    <property type="evidence" value="ECO:0007669"/>
    <property type="project" value="TreeGrafter"/>
</dbReference>
<dbReference type="InterPro" id="IPR001453">
    <property type="entry name" value="MoaB/Mog_dom"/>
</dbReference>
<dbReference type="AlphaFoldDB" id="A0A9Q3DH15"/>
<feature type="domain" description="MoaB/Mog" evidence="1">
    <location>
        <begin position="30"/>
        <end position="204"/>
    </location>
</feature>
<name>A0A9Q3DH15_9BASI</name>
<evidence type="ECO:0000259" key="1">
    <source>
        <dbReference type="SMART" id="SM00852"/>
    </source>
</evidence>
<dbReference type="GO" id="GO:0042726">
    <property type="term" value="P:flavin-containing compound metabolic process"/>
    <property type="evidence" value="ECO:0007669"/>
    <property type="project" value="TreeGrafter"/>
</dbReference>
<dbReference type="SMART" id="SM00852">
    <property type="entry name" value="MoCF_biosynth"/>
    <property type="match status" value="1"/>
</dbReference>
<dbReference type="PANTHER" id="PTHR47675">
    <property type="entry name" value="MOLYBDOPTERIN BINDING DOMAIN PROTEIN (AFU_ORTHOLOGUE AFUA_5G11210)"/>
    <property type="match status" value="1"/>
</dbReference>
<dbReference type="Pfam" id="PF24102">
    <property type="entry name" value="FLAD1_M"/>
    <property type="match status" value="1"/>
</dbReference>
<sequence length="280" mass="31446">MSNTATDLINFSITPHPTFSPEILPVRTAACVVIGDEILNGKTLDTNSHQLASLLFGLGISLSKIEVIPDHEQTIINCVKRLISEKFDIIFTSGGIGPTHDDITYQSLAKVFDSSGELEYDQETIKRMEAFVRQRQGRPPTEEERTSRRRMALFPKKEAEIIFVEPHLWVPVVCLAKKLYILPGVPSLFQQLVQALLCNYIPLPPETEKPHRIMISTPLTESTIAPFLSALSKRVANENIKLGSYPNLVSRLVNVSIIGTDLDRLKRLAQEIEEEFKRLS</sequence>
<gene>
    <name evidence="2" type="ORF">O181_040353</name>
</gene>
<dbReference type="EMBL" id="AVOT02015924">
    <property type="protein sequence ID" value="MBW0500638.1"/>
    <property type="molecule type" value="Genomic_DNA"/>
</dbReference>
<organism evidence="2 3">
    <name type="scientific">Austropuccinia psidii MF-1</name>
    <dbReference type="NCBI Taxonomy" id="1389203"/>
    <lineage>
        <taxon>Eukaryota</taxon>
        <taxon>Fungi</taxon>
        <taxon>Dikarya</taxon>
        <taxon>Basidiomycota</taxon>
        <taxon>Pucciniomycotina</taxon>
        <taxon>Pucciniomycetes</taxon>
        <taxon>Pucciniales</taxon>
        <taxon>Sphaerophragmiaceae</taxon>
        <taxon>Austropuccinia</taxon>
    </lineage>
</organism>
<accession>A0A9Q3DH15</accession>
<dbReference type="InterPro" id="IPR036425">
    <property type="entry name" value="MoaB/Mog-like_dom_sf"/>
</dbReference>
<protein>
    <recommendedName>
        <fullName evidence="1">MoaB/Mog domain-containing protein</fullName>
    </recommendedName>
</protein>
<dbReference type="CDD" id="cd00885">
    <property type="entry name" value="cinA"/>
    <property type="match status" value="1"/>
</dbReference>
<dbReference type="Gene3D" id="3.40.980.10">
    <property type="entry name" value="MoaB/Mog-like domain"/>
    <property type="match status" value="1"/>
</dbReference>
<dbReference type="Proteomes" id="UP000765509">
    <property type="component" value="Unassembled WGS sequence"/>
</dbReference>
<dbReference type="OrthoDB" id="448496at2759"/>